<keyword evidence="2 3" id="KW-0040">ANK repeat</keyword>
<proteinExistence type="predicted"/>
<feature type="repeat" description="ANK" evidence="3">
    <location>
        <begin position="147"/>
        <end position="179"/>
    </location>
</feature>
<dbReference type="InterPro" id="IPR036770">
    <property type="entry name" value="Ankyrin_rpt-contain_sf"/>
</dbReference>
<evidence type="ECO:0000256" key="1">
    <source>
        <dbReference type="ARBA" id="ARBA00022737"/>
    </source>
</evidence>
<dbReference type="EMBL" id="RXLQ01000006">
    <property type="protein sequence ID" value="RSZ58706.1"/>
    <property type="molecule type" value="Genomic_DNA"/>
</dbReference>
<accession>A0A430HMA8</accession>
<organism evidence="4 5">
    <name type="scientific">Massilia atriviolacea</name>
    <dbReference type="NCBI Taxonomy" id="2495579"/>
    <lineage>
        <taxon>Bacteria</taxon>
        <taxon>Pseudomonadati</taxon>
        <taxon>Pseudomonadota</taxon>
        <taxon>Betaproteobacteria</taxon>
        <taxon>Burkholderiales</taxon>
        <taxon>Oxalobacteraceae</taxon>
        <taxon>Telluria group</taxon>
        <taxon>Massilia</taxon>
    </lineage>
</organism>
<reference evidence="4 5" key="1">
    <citation type="submission" date="2018-12" db="EMBL/GenBank/DDBJ databases">
        <authorList>
            <person name="Yang E."/>
        </authorList>
    </citation>
    <scope>NUCLEOTIDE SEQUENCE [LARGE SCALE GENOMIC DNA]</scope>
    <source>
        <strain evidence="4 5">SOD</strain>
    </source>
</reference>
<feature type="repeat" description="ANK" evidence="3">
    <location>
        <begin position="113"/>
        <end position="145"/>
    </location>
</feature>
<protein>
    <submittedName>
        <fullName evidence="4">Ankyrin repeat domain-containing protein</fullName>
    </submittedName>
</protein>
<dbReference type="Proteomes" id="UP000278085">
    <property type="component" value="Unassembled WGS sequence"/>
</dbReference>
<dbReference type="OrthoDB" id="671583at2"/>
<evidence type="ECO:0000313" key="4">
    <source>
        <dbReference type="EMBL" id="RSZ58706.1"/>
    </source>
</evidence>
<keyword evidence="1" id="KW-0677">Repeat</keyword>
<feature type="repeat" description="ANK" evidence="3">
    <location>
        <begin position="220"/>
        <end position="252"/>
    </location>
</feature>
<dbReference type="Pfam" id="PF12796">
    <property type="entry name" value="Ank_2"/>
    <property type="match status" value="1"/>
</dbReference>
<dbReference type="PROSITE" id="PS50297">
    <property type="entry name" value="ANK_REP_REGION"/>
    <property type="match status" value="3"/>
</dbReference>
<comment type="caution">
    <text evidence="4">The sequence shown here is derived from an EMBL/GenBank/DDBJ whole genome shotgun (WGS) entry which is preliminary data.</text>
</comment>
<gene>
    <name evidence="4" type="ORF">EJB06_13850</name>
</gene>
<dbReference type="PANTHER" id="PTHR24171">
    <property type="entry name" value="ANKYRIN REPEAT DOMAIN-CONTAINING PROTEIN 39-RELATED"/>
    <property type="match status" value="1"/>
</dbReference>
<dbReference type="SUPFAM" id="SSF48403">
    <property type="entry name" value="Ankyrin repeat"/>
    <property type="match status" value="1"/>
</dbReference>
<sequence length="296" mass="30867">MKWFVRIYLAFFILHTDEMDSSSMGNRKDIHRTPAKACRSISGVTGLLSLAACMLAAPMACAAPLPDQPSALRRCPATDAAAVPRIFAALGKERHPALKKVLAAGDNPNPCHGGRTPLMIAAAGGDADALHMLHQAGAVIDAPLDPQGGTALHAALGAGQWRAAAILLERGADTRLRDDYGNTGLHQLANSVHGTDPGVQTALADSMLKSGAAIDAAGPQASTPLMLAIDAGKRELAAFLVDQGADPALRNARGENALAIARRRALPGMLEMLERCIGQRPPRCAGNATAARYSTR</sequence>
<dbReference type="Gene3D" id="1.25.40.20">
    <property type="entry name" value="Ankyrin repeat-containing domain"/>
    <property type="match status" value="2"/>
</dbReference>
<dbReference type="PROSITE" id="PS50088">
    <property type="entry name" value="ANK_REPEAT"/>
    <property type="match status" value="3"/>
</dbReference>
<dbReference type="Pfam" id="PF00023">
    <property type="entry name" value="Ank"/>
    <property type="match status" value="1"/>
</dbReference>
<dbReference type="SMART" id="SM00248">
    <property type="entry name" value="ANK"/>
    <property type="match status" value="4"/>
</dbReference>
<keyword evidence="5" id="KW-1185">Reference proteome</keyword>
<dbReference type="AlphaFoldDB" id="A0A430HMA8"/>
<evidence type="ECO:0000256" key="2">
    <source>
        <dbReference type="ARBA" id="ARBA00023043"/>
    </source>
</evidence>
<dbReference type="InterPro" id="IPR002110">
    <property type="entry name" value="Ankyrin_rpt"/>
</dbReference>
<evidence type="ECO:0000313" key="5">
    <source>
        <dbReference type="Proteomes" id="UP000278085"/>
    </source>
</evidence>
<name>A0A430HMA8_9BURK</name>
<evidence type="ECO:0000256" key="3">
    <source>
        <dbReference type="PROSITE-ProRule" id="PRU00023"/>
    </source>
</evidence>